<dbReference type="SMART" id="SM01007">
    <property type="entry name" value="Aldolase_II"/>
    <property type="match status" value="1"/>
</dbReference>
<dbReference type="FunFam" id="3.40.225.10:FF:000013">
    <property type="entry name" value="Class II aldolase"/>
    <property type="match status" value="1"/>
</dbReference>
<reference evidence="3 4" key="1">
    <citation type="submission" date="2018-02" db="EMBL/GenBank/DDBJ databases">
        <title>Reclassifiation of [Polyangium] brachysporum DSM 7029 as Guopingzhaonella breviflexa gen. nov., sp. nov., a member of the family Comamonadaceae.</title>
        <authorList>
            <person name="Tang B."/>
        </authorList>
    </citation>
    <scope>NUCLEOTIDE SEQUENCE [LARGE SCALE GENOMIC DNA]</scope>
    <source>
        <strain evidence="3 4">BCRC 80649</strain>
    </source>
</reference>
<dbReference type="GO" id="GO:0051015">
    <property type="term" value="F:actin filament binding"/>
    <property type="evidence" value="ECO:0007669"/>
    <property type="project" value="TreeGrafter"/>
</dbReference>
<evidence type="ECO:0000259" key="2">
    <source>
        <dbReference type="SMART" id="SM01007"/>
    </source>
</evidence>
<dbReference type="InterPro" id="IPR051017">
    <property type="entry name" value="Aldolase-II_Adducin_sf"/>
</dbReference>
<evidence type="ECO:0000313" key="3">
    <source>
        <dbReference type="EMBL" id="PPE66057.1"/>
    </source>
</evidence>
<dbReference type="InterPro" id="IPR001303">
    <property type="entry name" value="Aldolase_II/adducin_N"/>
</dbReference>
<evidence type="ECO:0000313" key="4">
    <source>
        <dbReference type="Proteomes" id="UP000238605"/>
    </source>
</evidence>
<evidence type="ECO:0000256" key="1">
    <source>
        <dbReference type="ARBA" id="ARBA00037961"/>
    </source>
</evidence>
<comment type="caution">
    <text evidence="3">The sequence shown here is derived from an EMBL/GenBank/DDBJ whole genome shotgun (WGS) entry which is preliminary data.</text>
</comment>
<accession>A0A2S5SU13</accession>
<name>A0A2S5SU13_9BURK</name>
<dbReference type="GO" id="GO:0005856">
    <property type="term" value="C:cytoskeleton"/>
    <property type="evidence" value="ECO:0007669"/>
    <property type="project" value="TreeGrafter"/>
</dbReference>
<dbReference type="OrthoDB" id="8859181at2"/>
<gene>
    <name evidence="3" type="ORF">C1704_11875</name>
</gene>
<dbReference type="PANTHER" id="PTHR10672:SF3">
    <property type="entry name" value="PROTEIN HU-LI TAI SHAO"/>
    <property type="match status" value="1"/>
</dbReference>
<keyword evidence="4" id="KW-1185">Reference proteome</keyword>
<sequence length="260" mass="28662">MQQSLSIDEIPSLKGRVSEDEWRTRVDLAAAYRLVALFGWDDLVFTHITARVPGTEDQFLINPYGLMFEEITASSLVRIDLAGKKLDDTPFEINPAGFTIHSAIHAVRHDAHCVLHTHTLNGIAVSAQKHGVLPLSQQSIFVLGSLGYHDYEGVALRDDEKPRLVRDLGDKTYLMLRNHGLLTVGPTVADAFLAMYLFETVCNIQVRALAGGSELITVDPAIIETSGHQARQVTRGQGAGALTWPGLLRRLDRRSPGYAR</sequence>
<dbReference type="Proteomes" id="UP000238605">
    <property type="component" value="Unassembled WGS sequence"/>
</dbReference>
<dbReference type="EMBL" id="PSNX01000010">
    <property type="protein sequence ID" value="PPE66057.1"/>
    <property type="molecule type" value="Genomic_DNA"/>
</dbReference>
<dbReference type="InterPro" id="IPR036409">
    <property type="entry name" value="Aldolase_II/adducin_N_sf"/>
</dbReference>
<organism evidence="3 4">
    <name type="scientific">Caldimonas caldifontis</name>
    <dbReference type="NCBI Taxonomy" id="1452508"/>
    <lineage>
        <taxon>Bacteria</taxon>
        <taxon>Pseudomonadati</taxon>
        <taxon>Pseudomonadota</taxon>
        <taxon>Betaproteobacteria</taxon>
        <taxon>Burkholderiales</taxon>
        <taxon>Sphaerotilaceae</taxon>
        <taxon>Caldimonas</taxon>
    </lineage>
</organism>
<comment type="similarity">
    <text evidence="1">Belongs to the aldolase class II family.</text>
</comment>
<dbReference type="PANTHER" id="PTHR10672">
    <property type="entry name" value="ADDUCIN"/>
    <property type="match status" value="1"/>
</dbReference>
<dbReference type="NCBIfam" id="NF005451">
    <property type="entry name" value="PRK07044.1"/>
    <property type="match status" value="1"/>
</dbReference>
<dbReference type="Gene3D" id="3.40.225.10">
    <property type="entry name" value="Class II aldolase/adducin N-terminal domain"/>
    <property type="match status" value="1"/>
</dbReference>
<proteinExistence type="inferred from homology"/>
<feature type="domain" description="Class II aldolase/adducin N-terminal" evidence="2">
    <location>
        <begin position="26"/>
        <end position="206"/>
    </location>
</feature>
<protein>
    <submittedName>
        <fullName evidence="3">Class II aldolase</fullName>
    </submittedName>
</protein>
<dbReference type="AlphaFoldDB" id="A0A2S5SU13"/>
<dbReference type="SUPFAM" id="SSF53639">
    <property type="entry name" value="AraD/HMP-PK domain-like"/>
    <property type="match status" value="1"/>
</dbReference>
<dbReference type="Pfam" id="PF00596">
    <property type="entry name" value="Aldolase_II"/>
    <property type="match status" value="1"/>
</dbReference>